<reference evidence="1 2" key="1">
    <citation type="submission" date="2016-05" db="EMBL/GenBank/DDBJ databases">
        <title>Comparative analysis of secretome profiles of manganese(II)-oxidizing ascomycete fungi.</title>
        <authorList>
            <consortium name="DOE Joint Genome Institute"/>
            <person name="Zeiner C.A."/>
            <person name="Purvine S.O."/>
            <person name="Zink E.M."/>
            <person name="Wu S."/>
            <person name="Pasa-Tolic L."/>
            <person name="Chaput D.L."/>
            <person name="Haridas S."/>
            <person name="Grigoriev I.V."/>
            <person name="Santelli C.M."/>
            <person name="Hansel C.M."/>
        </authorList>
    </citation>
    <scope>NUCLEOTIDE SEQUENCE [LARGE SCALE GENOMIC DNA]</scope>
    <source>
        <strain evidence="1 2">SRC1lrK2f</strain>
    </source>
</reference>
<dbReference type="Proteomes" id="UP000077248">
    <property type="component" value="Unassembled WGS sequence"/>
</dbReference>
<organism evidence="1 2">
    <name type="scientific">Alternaria alternata</name>
    <name type="common">Alternaria rot fungus</name>
    <name type="synonym">Torula alternata</name>
    <dbReference type="NCBI Taxonomy" id="5599"/>
    <lineage>
        <taxon>Eukaryota</taxon>
        <taxon>Fungi</taxon>
        <taxon>Dikarya</taxon>
        <taxon>Ascomycota</taxon>
        <taxon>Pezizomycotina</taxon>
        <taxon>Dothideomycetes</taxon>
        <taxon>Pleosporomycetidae</taxon>
        <taxon>Pleosporales</taxon>
        <taxon>Pleosporineae</taxon>
        <taxon>Pleosporaceae</taxon>
        <taxon>Alternaria</taxon>
        <taxon>Alternaria sect. Alternaria</taxon>
        <taxon>Alternaria alternata complex</taxon>
    </lineage>
</organism>
<dbReference type="RefSeq" id="XP_018380293.1">
    <property type="nucleotide sequence ID" value="XM_018531931.1"/>
</dbReference>
<dbReference type="KEGG" id="aalt:CC77DRAFT_500906"/>
<dbReference type="EMBL" id="KV441497">
    <property type="protein sequence ID" value="OAG14872.1"/>
    <property type="molecule type" value="Genomic_DNA"/>
</dbReference>
<dbReference type="AlphaFoldDB" id="A0A177D6Z5"/>
<dbReference type="GeneID" id="29117525"/>
<keyword evidence="2" id="KW-1185">Reference proteome</keyword>
<name>A0A177D6Z5_ALTAL</name>
<evidence type="ECO:0000313" key="2">
    <source>
        <dbReference type="Proteomes" id="UP000077248"/>
    </source>
</evidence>
<protein>
    <submittedName>
        <fullName evidence="1">Uncharacterized protein</fullName>
    </submittedName>
</protein>
<gene>
    <name evidence="1" type="ORF">CC77DRAFT_500906</name>
</gene>
<proteinExistence type="predicted"/>
<sequence length="162" mass="17840">MAHDGLWQLALFDTTVPCRPCRWPHSASGGPAETLVLQTGLMAQATCVLHILRFTLIRRFCNPRPSLSKHRYQVLPSRHSPSHTIAIALTTTTNHLLPSTTTRVPDPALCRLPPPVASRFELFLFATDLVSRLCDCALAPSFARPGLNSATFRRPSQQTSTA</sequence>
<dbReference type="VEuPathDB" id="FungiDB:CC77DRAFT_500906"/>
<accession>A0A177D6Z5</accession>
<evidence type="ECO:0000313" key="1">
    <source>
        <dbReference type="EMBL" id="OAG14872.1"/>
    </source>
</evidence>